<dbReference type="Proteomes" id="UP000198660">
    <property type="component" value="Unassembled WGS sequence"/>
</dbReference>
<organism evidence="2 3">
    <name type="scientific">Marininema halotolerans</name>
    <dbReference type="NCBI Taxonomy" id="1155944"/>
    <lineage>
        <taxon>Bacteria</taxon>
        <taxon>Bacillati</taxon>
        <taxon>Bacillota</taxon>
        <taxon>Bacilli</taxon>
        <taxon>Bacillales</taxon>
        <taxon>Thermoactinomycetaceae</taxon>
        <taxon>Marininema</taxon>
    </lineage>
</organism>
<gene>
    <name evidence="2" type="ORF">SAMN05444972_104239</name>
</gene>
<name>A0A1I6R8F8_9BACL</name>
<reference evidence="3" key="1">
    <citation type="submission" date="2016-10" db="EMBL/GenBank/DDBJ databases">
        <authorList>
            <person name="Varghese N."/>
            <person name="Submissions S."/>
        </authorList>
    </citation>
    <scope>NUCLEOTIDE SEQUENCE [LARGE SCALE GENOMIC DNA]</scope>
    <source>
        <strain evidence="3">DSM 45789</strain>
    </source>
</reference>
<dbReference type="Pfam" id="PF13524">
    <property type="entry name" value="Glyco_trans_1_2"/>
    <property type="match status" value="1"/>
</dbReference>
<keyword evidence="3" id="KW-1185">Reference proteome</keyword>
<evidence type="ECO:0000313" key="2">
    <source>
        <dbReference type="EMBL" id="SFS60820.1"/>
    </source>
</evidence>
<dbReference type="EMBL" id="FPAA01000004">
    <property type="protein sequence ID" value="SFS60820.1"/>
    <property type="molecule type" value="Genomic_DNA"/>
</dbReference>
<evidence type="ECO:0000313" key="3">
    <source>
        <dbReference type="Proteomes" id="UP000198660"/>
    </source>
</evidence>
<dbReference type="RefSeq" id="WP_176391946.1">
    <property type="nucleotide sequence ID" value="NZ_FPAA01000004.1"/>
</dbReference>
<evidence type="ECO:0000259" key="1">
    <source>
        <dbReference type="Pfam" id="PF13524"/>
    </source>
</evidence>
<feature type="domain" description="Spore protein YkvP/CgeB glycosyl transferase-like" evidence="1">
    <location>
        <begin position="164"/>
        <end position="317"/>
    </location>
</feature>
<dbReference type="InterPro" id="IPR055259">
    <property type="entry name" value="YkvP/CgeB_Glyco_trans-like"/>
</dbReference>
<sequence length="331" mass="37978">MKAIFLPSTIRKPFAFIDHCIEKTLDKVGVHPLVHLPGKGFAKRIRQSIQQFQPAFLLANLGCRLTSQELEVIQSLSIPTVIWYTDDPYAIDQSLTTCRFFDYIFTNEEAAISVYQGAGCDNVYHLPLATSLPTFTPRKIALRYQSDVLILGSAFLNRLEEVDFLARRLPSSTLKIVGPGWRKLSNYRRLQDRIRGGWVDPKEAARYYSGAKIVLNIHRAANDPHLGQNRQGVAALTPNNRLFEIASCRAYQLMSYRPGITSLFAGGEIDTYNGRDELPERIRTLLKQEKWRQESAERACALTWQQHRYVHRIQRILKELPFESVKWKSAR</sequence>
<proteinExistence type="predicted"/>
<dbReference type="SUPFAM" id="SSF53756">
    <property type="entry name" value="UDP-Glycosyltransferase/glycogen phosphorylase"/>
    <property type="match status" value="1"/>
</dbReference>
<dbReference type="AlphaFoldDB" id="A0A1I6R8F8"/>
<protein>
    <submittedName>
        <fullName evidence="2">Spore maturation protein CgeB</fullName>
    </submittedName>
</protein>
<accession>A0A1I6R8F8</accession>